<keyword evidence="1" id="KW-0732">Signal</keyword>
<reference evidence="3 4" key="1">
    <citation type="submission" date="2014-07" db="EMBL/GenBank/DDBJ databases">
        <authorList>
            <person name="McCorrison J."/>
            <person name="Sanka R."/>
            <person name="Torralba M."/>
            <person name="Gillis M."/>
            <person name="Haft D.H."/>
            <person name="Methe B."/>
            <person name="Sutton G."/>
            <person name="Nelson K.E."/>
        </authorList>
    </citation>
    <scope>NUCLEOTIDE SEQUENCE [LARGE SCALE GENOMIC DNA]</scope>
    <source>
        <strain evidence="3 4">DNF00314</strain>
    </source>
</reference>
<feature type="domain" description="GerMN" evidence="2">
    <location>
        <begin position="88"/>
        <end position="174"/>
    </location>
</feature>
<dbReference type="PROSITE" id="PS51257">
    <property type="entry name" value="PROKAR_LIPOPROTEIN"/>
    <property type="match status" value="1"/>
</dbReference>
<protein>
    <recommendedName>
        <fullName evidence="2">GerMN domain-containing protein</fullName>
    </recommendedName>
</protein>
<accession>A0A096CQT4</accession>
<gene>
    <name evidence="3" type="ORF">HMPREF0872_03075</name>
</gene>
<keyword evidence="4" id="KW-1185">Reference proteome</keyword>
<dbReference type="eggNOG" id="COG5401">
    <property type="taxonomic scope" value="Bacteria"/>
</dbReference>
<comment type="caution">
    <text evidence="3">The sequence shown here is derived from an EMBL/GenBank/DDBJ whole genome shotgun (WGS) entry which is preliminary data.</text>
</comment>
<dbReference type="RefSeq" id="WP_038151718.1">
    <property type="nucleotide sequence ID" value="NZ_JRNT01000007.1"/>
</dbReference>
<dbReference type="AlphaFoldDB" id="A0A096CQT4"/>
<feature type="signal peptide" evidence="1">
    <location>
        <begin position="1"/>
        <end position="20"/>
    </location>
</feature>
<organism evidence="3 4">
    <name type="scientific">Veillonella montpellierensis DNF00314</name>
    <dbReference type="NCBI Taxonomy" id="1401067"/>
    <lineage>
        <taxon>Bacteria</taxon>
        <taxon>Bacillati</taxon>
        <taxon>Bacillota</taxon>
        <taxon>Negativicutes</taxon>
        <taxon>Veillonellales</taxon>
        <taxon>Veillonellaceae</taxon>
        <taxon>Veillonella</taxon>
    </lineage>
</organism>
<evidence type="ECO:0000313" key="4">
    <source>
        <dbReference type="Proteomes" id="UP000029628"/>
    </source>
</evidence>
<evidence type="ECO:0000313" key="3">
    <source>
        <dbReference type="EMBL" id="KGF47704.1"/>
    </source>
</evidence>
<dbReference type="EMBL" id="JRNT01000007">
    <property type="protein sequence ID" value="KGF47704.1"/>
    <property type="molecule type" value="Genomic_DNA"/>
</dbReference>
<evidence type="ECO:0000256" key="1">
    <source>
        <dbReference type="SAM" id="SignalP"/>
    </source>
</evidence>
<dbReference type="Pfam" id="PF10646">
    <property type="entry name" value="Germane"/>
    <property type="match status" value="1"/>
</dbReference>
<dbReference type="InterPro" id="IPR019606">
    <property type="entry name" value="GerMN"/>
</dbReference>
<name>A0A096CQT4_9FIRM</name>
<proteinExistence type="predicted"/>
<evidence type="ECO:0000259" key="2">
    <source>
        <dbReference type="SMART" id="SM00909"/>
    </source>
</evidence>
<sequence>MILFNRMVAVSIVSMLVILATGCSDTSQLANPGQSTAAIHTGATTEETNRTGKVDHQSTVVLTIYVPLENAQGVKASSIELLASEATPLRAVQEAINADRQHEYPLFTKNMKVQKVSVTNGVATIDVNQAFITTKSSDLSVQLRLATIVNTLTSMVGIQSVRFTNNGKPVDTIGAFDTRQPISMMKYMIQQ</sequence>
<dbReference type="Proteomes" id="UP000029628">
    <property type="component" value="Unassembled WGS sequence"/>
</dbReference>
<feature type="chain" id="PRO_5038356059" description="GerMN domain-containing protein" evidence="1">
    <location>
        <begin position="21"/>
        <end position="191"/>
    </location>
</feature>
<dbReference type="SMART" id="SM00909">
    <property type="entry name" value="Germane"/>
    <property type="match status" value="1"/>
</dbReference>